<protein>
    <recommendedName>
        <fullName evidence="10">Tyr recombinase domain-containing protein</fullName>
    </recommendedName>
</protein>
<evidence type="ECO:0000256" key="5">
    <source>
        <dbReference type="PROSITE-ProRule" id="PRU01248"/>
    </source>
</evidence>
<sequence length="415" mass="48553">MAKYWKYKLKNGETKWAIRGYLGVDKKTGDKKFVHWQGFDTKTSARIKFEQARHDFNQSQESVRAKRVKFKDLYKEFLPYYRNTSVAPSTVNKFQYETDKHIIPSIGDYYIEEITIDDLQKLVATVRANRKDFRKVLGHARAIFRYGVEKGYLNSNPMDKIQIKSTKTKYKQRRLAGDQNFYTTDQLLTFLNFYKDHGEFYQFVFFRLLAFAGLRRGEALGLKVSDLDHINQAVTLNQIVAEDGNGNSTLKPFTKTQQSDSTPSVVYLDQYTYQVLTQLAESDTVVNNQGNKVRIPKRDFIFTSPITFSYFHQSAPNDWLRSFWRKNKKALEDLGLHYISPHGFRHSQATMLYELGVSLKDAQHRLRHKNIKTTSDIYTHVSDDRHKLVADKLSQIQTKDDKKDDKIIQFPRQST</sequence>
<dbReference type="RefSeq" id="WP_003778627.1">
    <property type="nucleotide sequence ID" value="NZ_JH992960.1"/>
</dbReference>
<keyword evidence="2" id="KW-0229">DNA integration</keyword>
<evidence type="ECO:0000313" key="9">
    <source>
        <dbReference type="Proteomes" id="UP000009875"/>
    </source>
</evidence>
<dbReference type="InterPro" id="IPR010998">
    <property type="entry name" value="Integrase_recombinase_N"/>
</dbReference>
<accession>K9EBA8</accession>
<gene>
    <name evidence="8" type="ORF">HMPREF9698_01488</name>
</gene>
<dbReference type="STRING" id="883081.HMPREF9698_01488"/>
<dbReference type="PROSITE" id="PS51900">
    <property type="entry name" value="CB"/>
    <property type="match status" value="1"/>
</dbReference>
<keyword evidence="4" id="KW-0233">DNA recombination</keyword>
<comment type="caution">
    <text evidence="8">The sequence shown here is derived from an EMBL/GenBank/DDBJ whole genome shotgun (WGS) entry which is preliminary data.</text>
</comment>
<dbReference type="GO" id="GO:0015074">
    <property type="term" value="P:DNA integration"/>
    <property type="evidence" value="ECO:0007669"/>
    <property type="project" value="UniProtKB-KW"/>
</dbReference>
<keyword evidence="3 5" id="KW-0238">DNA-binding</keyword>
<dbReference type="Pfam" id="PF14659">
    <property type="entry name" value="Phage_int_SAM_3"/>
    <property type="match status" value="1"/>
</dbReference>
<dbReference type="Gene3D" id="1.10.150.130">
    <property type="match status" value="1"/>
</dbReference>
<proteinExistence type="inferred from homology"/>
<dbReference type="InterPro" id="IPR013762">
    <property type="entry name" value="Integrase-like_cat_sf"/>
</dbReference>
<keyword evidence="9" id="KW-1185">Reference proteome</keyword>
<dbReference type="InterPro" id="IPR044068">
    <property type="entry name" value="CB"/>
</dbReference>
<dbReference type="PANTHER" id="PTHR30349">
    <property type="entry name" value="PHAGE INTEGRASE-RELATED"/>
    <property type="match status" value="1"/>
</dbReference>
<dbReference type="CDD" id="cd01189">
    <property type="entry name" value="INT_ICEBs1_C_like"/>
    <property type="match status" value="1"/>
</dbReference>
<evidence type="ECO:0000259" key="6">
    <source>
        <dbReference type="PROSITE" id="PS51898"/>
    </source>
</evidence>
<evidence type="ECO:0000313" key="8">
    <source>
        <dbReference type="EMBL" id="EKU93146.1"/>
    </source>
</evidence>
<dbReference type="SUPFAM" id="SSF56349">
    <property type="entry name" value="DNA breaking-rejoining enzymes"/>
    <property type="match status" value="1"/>
</dbReference>
<dbReference type="EMBL" id="AGXA01000024">
    <property type="protein sequence ID" value="EKU93146.1"/>
    <property type="molecule type" value="Genomic_DNA"/>
</dbReference>
<dbReference type="GO" id="GO:0003677">
    <property type="term" value="F:DNA binding"/>
    <property type="evidence" value="ECO:0007669"/>
    <property type="project" value="UniProtKB-UniRule"/>
</dbReference>
<evidence type="ECO:0000256" key="2">
    <source>
        <dbReference type="ARBA" id="ARBA00022908"/>
    </source>
</evidence>
<dbReference type="Proteomes" id="UP000009875">
    <property type="component" value="Unassembled WGS sequence"/>
</dbReference>
<dbReference type="InterPro" id="IPR004107">
    <property type="entry name" value="Integrase_SAM-like_N"/>
</dbReference>
<evidence type="ECO:0000259" key="7">
    <source>
        <dbReference type="PROSITE" id="PS51900"/>
    </source>
</evidence>
<dbReference type="Gene3D" id="1.10.443.10">
    <property type="entry name" value="Intergrase catalytic core"/>
    <property type="match status" value="1"/>
</dbReference>
<feature type="domain" description="Tyr recombinase" evidence="6">
    <location>
        <begin position="177"/>
        <end position="391"/>
    </location>
</feature>
<dbReference type="Pfam" id="PF00589">
    <property type="entry name" value="Phage_integrase"/>
    <property type="match status" value="1"/>
</dbReference>
<dbReference type="InterPro" id="IPR002104">
    <property type="entry name" value="Integrase_catalytic"/>
</dbReference>
<dbReference type="PANTHER" id="PTHR30349:SF64">
    <property type="entry name" value="PROPHAGE INTEGRASE INTD-RELATED"/>
    <property type="match status" value="1"/>
</dbReference>
<dbReference type="InterPro" id="IPR011010">
    <property type="entry name" value="DNA_brk_join_enz"/>
</dbReference>
<dbReference type="OrthoDB" id="9803188at2"/>
<dbReference type="InterPro" id="IPR050090">
    <property type="entry name" value="Tyrosine_recombinase_XerCD"/>
</dbReference>
<reference evidence="8 9" key="1">
    <citation type="submission" date="2012-09" db="EMBL/GenBank/DDBJ databases">
        <title>The Genome Sequence of Alloiococcus otitis ATCC 51267.</title>
        <authorList>
            <consortium name="The Broad Institute Genome Sequencing Platform"/>
            <person name="Earl A."/>
            <person name="Ward D."/>
            <person name="Feldgarden M."/>
            <person name="Gevers D."/>
            <person name="Huys G."/>
            <person name="Walker B."/>
            <person name="Young S.K."/>
            <person name="Zeng Q."/>
            <person name="Gargeya S."/>
            <person name="Fitzgerald M."/>
            <person name="Haas B."/>
            <person name="Abouelleil A."/>
            <person name="Alvarado L."/>
            <person name="Arachchi H.M."/>
            <person name="Berlin A.M."/>
            <person name="Chapman S.B."/>
            <person name="Goldberg J."/>
            <person name="Griggs A."/>
            <person name="Gujja S."/>
            <person name="Hansen M."/>
            <person name="Howarth C."/>
            <person name="Imamovic A."/>
            <person name="Larimer J."/>
            <person name="McCowen C."/>
            <person name="Montmayeur A."/>
            <person name="Murphy C."/>
            <person name="Neiman D."/>
            <person name="Pearson M."/>
            <person name="Priest M."/>
            <person name="Roberts A."/>
            <person name="Saif S."/>
            <person name="Shea T."/>
            <person name="Sisk P."/>
            <person name="Sykes S."/>
            <person name="Wortman J."/>
            <person name="Nusbaum C."/>
            <person name="Birren B."/>
        </authorList>
    </citation>
    <scope>NUCLEOTIDE SEQUENCE [LARGE SCALE GENOMIC DNA]</scope>
    <source>
        <strain evidence="8 9">ATCC 51267</strain>
    </source>
</reference>
<feature type="domain" description="Core-binding (CB)" evidence="7">
    <location>
        <begin position="68"/>
        <end position="148"/>
    </location>
</feature>
<dbReference type="AlphaFoldDB" id="K9EBA8"/>
<evidence type="ECO:0008006" key="10">
    <source>
        <dbReference type="Google" id="ProtNLM"/>
    </source>
</evidence>
<dbReference type="PROSITE" id="PS51898">
    <property type="entry name" value="TYR_RECOMBINASE"/>
    <property type="match status" value="1"/>
</dbReference>
<organism evidence="8 9">
    <name type="scientific">Alloiococcus otitis ATCC 51267</name>
    <dbReference type="NCBI Taxonomy" id="883081"/>
    <lineage>
        <taxon>Bacteria</taxon>
        <taxon>Bacillati</taxon>
        <taxon>Bacillota</taxon>
        <taxon>Bacilli</taxon>
        <taxon>Lactobacillales</taxon>
        <taxon>Carnobacteriaceae</taxon>
        <taxon>Alloiococcus</taxon>
    </lineage>
</organism>
<evidence type="ECO:0000256" key="3">
    <source>
        <dbReference type="ARBA" id="ARBA00023125"/>
    </source>
</evidence>
<comment type="similarity">
    <text evidence="1">Belongs to the 'phage' integrase family.</text>
</comment>
<dbReference type="eggNOG" id="COG0582">
    <property type="taxonomic scope" value="Bacteria"/>
</dbReference>
<evidence type="ECO:0000256" key="1">
    <source>
        <dbReference type="ARBA" id="ARBA00008857"/>
    </source>
</evidence>
<evidence type="ECO:0000256" key="4">
    <source>
        <dbReference type="ARBA" id="ARBA00023172"/>
    </source>
</evidence>
<dbReference type="HOGENOM" id="CLU_027562_17_6_9"/>
<dbReference type="GO" id="GO:0006310">
    <property type="term" value="P:DNA recombination"/>
    <property type="evidence" value="ECO:0007669"/>
    <property type="project" value="UniProtKB-KW"/>
</dbReference>
<name>K9EBA8_9LACT</name>